<evidence type="ECO:0000256" key="3">
    <source>
        <dbReference type="ARBA" id="ARBA00022448"/>
    </source>
</evidence>
<dbReference type="GO" id="GO:0030943">
    <property type="term" value="F:mitochondrion targeting sequence binding"/>
    <property type="evidence" value="ECO:0007669"/>
    <property type="project" value="TreeGrafter"/>
</dbReference>
<dbReference type="InParanoid" id="A0A0D2VJL0"/>
<dbReference type="InterPro" id="IPR002056">
    <property type="entry name" value="MAS20"/>
</dbReference>
<dbReference type="GO" id="GO:0005742">
    <property type="term" value="C:mitochondrial outer membrane translocase complex"/>
    <property type="evidence" value="ECO:0007669"/>
    <property type="project" value="UniProtKB-UniRule"/>
</dbReference>
<keyword evidence="6" id="KW-0653">Protein transport</keyword>
<comment type="subcellular location">
    <subcellularLocation>
        <location evidence="1">Mitochondrion outer membrane</location>
        <topology evidence="1">Single-pass membrane protein</topology>
    </subcellularLocation>
</comment>
<evidence type="ECO:0000256" key="9">
    <source>
        <dbReference type="ARBA" id="ARBA00023136"/>
    </source>
</evidence>
<dbReference type="GO" id="GO:0006886">
    <property type="term" value="P:intracellular protein transport"/>
    <property type="evidence" value="ECO:0007669"/>
    <property type="project" value="InterPro"/>
</dbReference>
<sequence length="139" mass="15721">MSLSTIVAATTASALVAYLVYFDHQRRNAPDYREKLIARRREERKAARRAAHAPVPDMNDREALQAYFVEQMRLGEDTLTAGNFGQCVKHFANAIRVCQQPTQMLQVFQQSLPPAVFRNLILELDPSYGQQSAPADQLE</sequence>
<name>A0A0D2VJL0_CAPO3</name>
<proteinExistence type="inferred from homology"/>
<dbReference type="PANTHER" id="PTHR12430">
    <property type="entry name" value="MITOCHONDRIAL IMPORT RECEPTOR SUBUNIT TOM20"/>
    <property type="match status" value="1"/>
</dbReference>
<dbReference type="FunCoup" id="A0A0D2VJL0">
    <property type="interactions" value="147"/>
</dbReference>
<evidence type="ECO:0008006" key="13">
    <source>
        <dbReference type="Google" id="ProtNLM"/>
    </source>
</evidence>
<keyword evidence="5 10" id="KW-1000">Mitochondrion outer membrane</keyword>
<dbReference type="PRINTS" id="PR01989">
    <property type="entry name" value="EUOM20RECPTR"/>
</dbReference>
<keyword evidence="7" id="KW-1133">Transmembrane helix</keyword>
<dbReference type="Gene3D" id="1.20.960.10">
    <property type="entry name" value="Mitochondrial outer membrane translocase complex, subunit Tom20 domain"/>
    <property type="match status" value="1"/>
</dbReference>
<dbReference type="STRING" id="595528.A0A0D2VJL0"/>
<dbReference type="GO" id="GO:0030150">
    <property type="term" value="P:protein import into mitochondrial matrix"/>
    <property type="evidence" value="ECO:0007669"/>
    <property type="project" value="TreeGrafter"/>
</dbReference>
<dbReference type="PRINTS" id="PR00351">
    <property type="entry name" value="OM20RECEPTOR"/>
</dbReference>
<dbReference type="InterPro" id="IPR023392">
    <property type="entry name" value="Tom20_dom_sf"/>
</dbReference>
<dbReference type="GO" id="GO:0016031">
    <property type="term" value="P:tRNA import into mitochondrion"/>
    <property type="evidence" value="ECO:0007669"/>
    <property type="project" value="TreeGrafter"/>
</dbReference>
<dbReference type="InterPro" id="IPR022422">
    <property type="entry name" value="MAS20_rcpt_metazoan"/>
</dbReference>
<dbReference type="RefSeq" id="XP_004364372.1">
    <property type="nucleotide sequence ID" value="XM_004364315.2"/>
</dbReference>
<dbReference type="GO" id="GO:0008320">
    <property type="term" value="F:protein transmembrane transporter activity"/>
    <property type="evidence" value="ECO:0007669"/>
    <property type="project" value="TreeGrafter"/>
</dbReference>
<dbReference type="PhylomeDB" id="A0A0D2VJL0"/>
<keyword evidence="9 10" id="KW-0472">Membrane</keyword>
<accession>A0A0D2VJL0</accession>
<evidence type="ECO:0000256" key="7">
    <source>
        <dbReference type="ARBA" id="ARBA00022989"/>
    </source>
</evidence>
<dbReference type="Pfam" id="PF02064">
    <property type="entry name" value="MAS20"/>
    <property type="match status" value="1"/>
</dbReference>
<keyword evidence="8 10" id="KW-0496">Mitochondrion</keyword>
<evidence type="ECO:0000256" key="6">
    <source>
        <dbReference type="ARBA" id="ARBA00022927"/>
    </source>
</evidence>
<dbReference type="SUPFAM" id="SSF47157">
    <property type="entry name" value="Mitochondrial import receptor subunit Tom20"/>
    <property type="match status" value="1"/>
</dbReference>
<evidence type="ECO:0000256" key="1">
    <source>
        <dbReference type="ARBA" id="ARBA00004572"/>
    </source>
</evidence>
<dbReference type="Proteomes" id="UP000008743">
    <property type="component" value="Unassembled WGS sequence"/>
</dbReference>
<evidence type="ECO:0000313" key="11">
    <source>
        <dbReference type="EMBL" id="KJE90157.1"/>
    </source>
</evidence>
<evidence type="ECO:0000256" key="2">
    <source>
        <dbReference type="ARBA" id="ARBA00005792"/>
    </source>
</evidence>
<dbReference type="PANTHER" id="PTHR12430:SF0">
    <property type="entry name" value="TRANSLOCASE OF OUTER MITOCHONDRIAL MEMBRANE 20"/>
    <property type="match status" value="1"/>
</dbReference>
<evidence type="ECO:0000313" key="12">
    <source>
        <dbReference type="Proteomes" id="UP000008743"/>
    </source>
</evidence>
<evidence type="ECO:0000256" key="4">
    <source>
        <dbReference type="ARBA" id="ARBA00022692"/>
    </source>
</evidence>
<evidence type="ECO:0000256" key="10">
    <source>
        <dbReference type="PIRNR" id="PIRNR037707"/>
    </source>
</evidence>
<evidence type="ECO:0000256" key="5">
    <source>
        <dbReference type="ARBA" id="ARBA00022787"/>
    </source>
</evidence>
<dbReference type="EMBL" id="KE346361">
    <property type="protein sequence ID" value="KJE90157.1"/>
    <property type="molecule type" value="Genomic_DNA"/>
</dbReference>
<protein>
    <recommendedName>
        <fullName evidence="13">Mitochondrial import receptor subunit TOM20</fullName>
    </recommendedName>
</protein>
<keyword evidence="4" id="KW-0812">Transmembrane</keyword>
<comment type="similarity">
    <text evidence="2 10">Belongs to the Tom20 family.</text>
</comment>
<dbReference type="OrthoDB" id="2154253at2759"/>
<gene>
    <name evidence="11" type="ORF">CAOG_001504</name>
</gene>
<reference evidence="12" key="1">
    <citation type="submission" date="2011-02" db="EMBL/GenBank/DDBJ databases">
        <title>The Genome Sequence of Capsaspora owczarzaki ATCC 30864.</title>
        <authorList>
            <person name="Russ C."/>
            <person name="Cuomo C."/>
            <person name="Burger G."/>
            <person name="Gray M.W."/>
            <person name="Holland P.W.H."/>
            <person name="King N."/>
            <person name="Lang F.B.F."/>
            <person name="Roger A.J."/>
            <person name="Ruiz-Trillo I."/>
            <person name="Young S.K."/>
            <person name="Zeng Q."/>
            <person name="Gargeya S."/>
            <person name="Alvarado L."/>
            <person name="Berlin A."/>
            <person name="Chapman S.B."/>
            <person name="Chen Z."/>
            <person name="Freedman E."/>
            <person name="Gellesch M."/>
            <person name="Goldberg J."/>
            <person name="Griggs A."/>
            <person name="Gujja S."/>
            <person name="Heilman E."/>
            <person name="Heiman D."/>
            <person name="Howarth C."/>
            <person name="Mehta T."/>
            <person name="Neiman D."/>
            <person name="Pearson M."/>
            <person name="Roberts A."/>
            <person name="Saif S."/>
            <person name="Shea T."/>
            <person name="Shenoy N."/>
            <person name="Sisk P."/>
            <person name="Stolte C."/>
            <person name="Sykes S."/>
            <person name="White J."/>
            <person name="Yandava C."/>
            <person name="Haas B."/>
            <person name="Nusbaum C."/>
            <person name="Birren B."/>
        </authorList>
    </citation>
    <scope>NUCLEOTIDE SEQUENCE</scope>
    <source>
        <strain evidence="12">ATCC 30864</strain>
    </source>
</reference>
<dbReference type="OMA" id="PPPIFQI"/>
<dbReference type="AlphaFoldDB" id="A0A0D2VJL0"/>
<keyword evidence="3" id="KW-0813">Transport</keyword>
<dbReference type="GO" id="GO:0006605">
    <property type="term" value="P:protein targeting"/>
    <property type="evidence" value="ECO:0007669"/>
    <property type="project" value="InterPro"/>
</dbReference>
<keyword evidence="12" id="KW-1185">Reference proteome</keyword>
<organism evidence="11 12">
    <name type="scientific">Capsaspora owczarzaki (strain ATCC 30864)</name>
    <dbReference type="NCBI Taxonomy" id="595528"/>
    <lineage>
        <taxon>Eukaryota</taxon>
        <taxon>Filasterea</taxon>
        <taxon>Capsaspora</taxon>
    </lineage>
</organism>
<evidence type="ECO:0000256" key="8">
    <source>
        <dbReference type="ARBA" id="ARBA00023128"/>
    </source>
</evidence>
<dbReference type="PIRSF" id="PIRSF037707">
    <property type="entry name" value="MAS20_rcpt"/>
    <property type="match status" value="1"/>
</dbReference>
<dbReference type="eggNOG" id="KOG4056">
    <property type="taxonomic scope" value="Eukaryota"/>
</dbReference>